<proteinExistence type="predicted"/>
<comment type="caution">
    <text evidence="8">The sequence shown here is derived from an EMBL/GenBank/DDBJ whole genome shotgun (WGS) entry which is preliminary data.</text>
</comment>
<evidence type="ECO:0000256" key="1">
    <source>
        <dbReference type="ARBA" id="ARBA00004651"/>
    </source>
</evidence>
<evidence type="ECO:0000256" key="6">
    <source>
        <dbReference type="SAM" id="Phobius"/>
    </source>
</evidence>
<reference evidence="9" key="1">
    <citation type="journal article" date="2019" name="Int. J. Syst. Evol. Microbiol.">
        <title>The Global Catalogue of Microorganisms (GCM) 10K type strain sequencing project: providing services to taxonomists for standard genome sequencing and annotation.</title>
        <authorList>
            <consortium name="The Broad Institute Genomics Platform"/>
            <consortium name="The Broad Institute Genome Sequencing Center for Infectious Disease"/>
            <person name="Wu L."/>
            <person name="Ma J."/>
        </authorList>
    </citation>
    <scope>NUCLEOTIDE SEQUENCE [LARGE SCALE GENOMIC DNA]</scope>
    <source>
        <strain evidence="9">JCM 3272</strain>
    </source>
</reference>
<protein>
    <recommendedName>
        <fullName evidence="7">ABC3 transporter permease C-terminal domain-containing protein</fullName>
    </recommendedName>
</protein>
<feature type="transmembrane region" description="Helical" evidence="6">
    <location>
        <begin position="500"/>
        <end position="518"/>
    </location>
</feature>
<feature type="domain" description="ABC3 transporter permease C-terminal" evidence="7">
    <location>
        <begin position="289"/>
        <end position="395"/>
    </location>
</feature>
<evidence type="ECO:0000313" key="9">
    <source>
        <dbReference type="Proteomes" id="UP001501444"/>
    </source>
</evidence>
<keyword evidence="2" id="KW-1003">Cell membrane</keyword>
<keyword evidence="9" id="KW-1185">Reference proteome</keyword>
<feature type="transmembrane region" description="Helical" evidence="6">
    <location>
        <begin position="935"/>
        <end position="959"/>
    </location>
</feature>
<feature type="transmembrane region" description="Helical" evidence="6">
    <location>
        <begin position="377"/>
        <end position="396"/>
    </location>
</feature>
<comment type="subcellular location">
    <subcellularLocation>
        <location evidence="1">Cell membrane</location>
        <topology evidence="1">Multi-pass membrane protein</topology>
    </subcellularLocation>
</comment>
<dbReference type="RefSeq" id="WP_344616136.1">
    <property type="nucleotide sequence ID" value="NZ_BAAARV010000061.1"/>
</dbReference>
<feature type="transmembrane region" description="Helical" evidence="6">
    <location>
        <begin position="979"/>
        <end position="1002"/>
    </location>
</feature>
<keyword evidence="5 6" id="KW-0472">Membrane</keyword>
<accession>A0ABP5TYH1</accession>
<evidence type="ECO:0000259" key="7">
    <source>
        <dbReference type="Pfam" id="PF02687"/>
    </source>
</evidence>
<sequence>MTAWTVMLRGIRYRAGRSFVVFLLAVTATTAAVLAPAYSRAAQQSVLTDGLSAASTDATGMTVGSKGTKDSAAFMDLAEIRLAMNTALDKDKFLDERLDRPVAAIDTEAAYAGAAGRLAFRQDVCAQLELEGACPDNPGEVAVSKRTAAAHQLQAGDQLTVHLGPAGAGRDKSFKITGLYSPKDANAAYWGRTAYFSAGADGEGERADALFSLTEEDLRAEPAATLSTRLEYPLRTERIRLDDVARLRESLQTLGDRVRGQELEVSTTLPAVLHDIEVDQKDIARAAPIIAVPLLLLCWFVLFLLVASLTEERAPEIALAKLRGYPSGRAARFGLGEVVLLTAAAVPVGLAVGLGLVQVAASALLAPGVGAQLRWPVFAAAGIAFAAGVLAAVLAARQTLGRPVLGLLRRVPERGGWKAGVTEGVVVALAAASIVAAVADRTSPLALLAPPLLALVLGIGAARLLGLWSGARLRVARRRGRIVPLLSAAQLSRRPGGQRLVVVVTVAVALLAFAATAWDVAARARQDTAEDALGAQRVYTVNAAYPDALESAVAKADPGGHSMAVVRASQRFDNAPVELLGVQSGRLAGVAVWRGHSGEQLGAVAGRLHPAAADPLRLGKDLGAEVTVDVLPAKPALRLAAIVANPGQPPRTVALGALTKGTHTYHATLTGCTAECRLVGLAVGRAAGGTDPYAVTVAVRGLTTDGGPLSPGFDLAGRWQPRESAAGGATVTVRAGAALGIDVSGSDPADAVVEHVDTPDALPAVLAGGAPTDDAQSASFKLPGFSEQPQPFTVVGRTDSLPRAGRRAVMFDLDYATRMAERSGSLADNANLRYEVWATGGAPADLAARLGGLGVQVLGTESIQGYTDQLGRRAPALGLWLYLLAGAAAILLALGVVLLSAYVGVRARLYELAALRVAGVRAGQLRRAVLREYRALLGLPLVVGLAAGVLGALVMLPGVPLVTVGEPAGSFSYEPSLGALPIALGLTVLGLLLTVIVVLRLLGRATPMRLKDGLQ</sequence>
<feature type="transmembrane region" description="Helical" evidence="6">
    <location>
        <begin position="286"/>
        <end position="309"/>
    </location>
</feature>
<dbReference type="InterPro" id="IPR003838">
    <property type="entry name" value="ABC3_permease_C"/>
</dbReference>
<dbReference type="InterPro" id="IPR038766">
    <property type="entry name" value="Membrane_comp_ABC_pdt"/>
</dbReference>
<evidence type="ECO:0000313" key="8">
    <source>
        <dbReference type="EMBL" id="GAA2364523.1"/>
    </source>
</evidence>
<feature type="transmembrane region" description="Helical" evidence="6">
    <location>
        <begin position="445"/>
        <end position="471"/>
    </location>
</feature>
<feature type="transmembrane region" description="Helical" evidence="6">
    <location>
        <begin position="879"/>
        <end position="905"/>
    </location>
</feature>
<keyword evidence="4 6" id="KW-1133">Transmembrane helix</keyword>
<keyword evidence="3 6" id="KW-0812">Transmembrane</keyword>
<evidence type="ECO:0000256" key="2">
    <source>
        <dbReference type="ARBA" id="ARBA00022475"/>
    </source>
</evidence>
<evidence type="ECO:0000256" key="4">
    <source>
        <dbReference type="ARBA" id="ARBA00022989"/>
    </source>
</evidence>
<name>A0ABP5TYH1_9ACTN</name>
<dbReference type="PANTHER" id="PTHR30287">
    <property type="entry name" value="MEMBRANE COMPONENT OF PREDICTED ABC SUPERFAMILY METABOLITE UPTAKE TRANSPORTER"/>
    <property type="match status" value="1"/>
</dbReference>
<feature type="transmembrane region" description="Helical" evidence="6">
    <location>
        <begin position="417"/>
        <end position="439"/>
    </location>
</feature>
<organism evidence="8 9">
    <name type="scientific">Dactylosporangium salmoneum</name>
    <dbReference type="NCBI Taxonomy" id="53361"/>
    <lineage>
        <taxon>Bacteria</taxon>
        <taxon>Bacillati</taxon>
        <taxon>Actinomycetota</taxon>
        <taxon>Actinomycetes</taxon>
        <taxon>Micromonosporales</taxon>
        <taxon>Micromonosporaceae</taxon>
        <taxon>Dactylosporangium</taxon>
    </lineage>
</organism>
<dbReference type="PANTHER" id="PTHR30287:SF2">
    <property type="entry name" value="BLL1001 PROTEIN"/>
    <property type="match status" value="1"/>
</dbReference>
<gene>
    <name evidence="8" type="ORF">GCM10010170_062460</name>
</gene>
<evidence type="ECO:0000256" key="3">
    <source>
        <dbReference type="ARBA" id="ARBA00022692"/>
    </source>
</evidence>
<evidence type="ECO:0000256" key="5">
    <source>
        <dbReference type="ARBA" id="ARBA00023136"/>
    </source>
</evidence>
<dbReference type="Proteomes" id="UP001501444">
    <property type="component" value="Unassembled WGS sequence"/>
</dbReference>
<dbReference type="EMBL" id="BAAARV010000061">
    <property type="protein sequence ID" value="GAA2364523.1"/>
    <property type="molecule type" value="Genomic_DNA"/>
</dbReference>
<feature type="domain" description="ABC3 transporter permease C-terminal" evidence="7">
    <location>
        <begin position="885"/>
        <end position="1000"/>
    </location>
</feature>
<dbReference type="Pfam" id="PF02687">
    <property type="entry name" value="FtsX"/>
    <property type="match status" value="2"/>
</dbReference>
<feature type="transmembrane region" description="Helical" evidence="6">
    <location>
        <begin position="330"/>
        <end position="357"/>
    </location>
</feature>